<evidence type="ECO:0000313" key="1">
    <source>
        <dbReference type="EMBL" id="KAI9914299.1"/>
    </source>
</evidence>
<name>A0ACC0W887_9STRA</name>
<proteinExistence type="predicted"/>
<gene>
    <name evidence="1" type="ORF">PsorP6_008313</name>
</gene>
<reference evidence="1 2" key="1">
    <citation type="journal article" date="2022" name="bioRxiv">
        <title>The genome of the oomycete Peronosclerospora sorghi, a cosmopolitan pathogen of maize and sorghum, is inflated with dispersed pseudogenes.</title>
        <authorList>
            <person name="Fletcher K."/>
            <person name="Martin F."/>
            <person name="Isakeit T."/>
            <person name="Cavanaugh K."/>
            <person name="Magill C."/>
            <person name="Michelmore R."/>
        </authorList>
    </citation>
    <scope>NUCLEOTIDE SEQUENCE [LARGE SCALE GENOMIC DNA]</scope>
    <source>
        <strain evidence="1">P6</strain>
    </source>
</reference>
<comment type="caution">
    <text evidence="1">The sequence shown here is derived from an EMBL/GenBank/DDBJ whole genome shotgun (WGS) entry which is preliminary data.</text>
</comment>
<keyword evidence="2" id="KW-1185">Reference proteome</keyword>
<accession>A0ACC0W887</accession>
<evidence type="ECO:0000313" key="2">
    <source>
        <dbReference type="Proteomes" id="UP001163321"/>
    </source>
</evidence>
<organism evidence="1 2">
    <name type="scientific">Peronosclerospora sorghi</name>
    <dbReference type="NCBI Taxonomy" id="230839"/>
    <lineage>
        <taxon>Eukaryota</taxon>
        <taxon>Sar</taxon>
        <taxon>Stramenopiles</taxon>
        <taxon>Oomycota</taxon>
        <taxon>Peronosporomycetes</taxon>
        <taxon>Peronosporales</taxon>
        <taxon>Peronosporaceae</taxon>
        <taxon>Peronosclerospora</taxon>
    </lineage>
</organism>
<protein>
    <submittedName>
        <fullName evidence="1">Uncharacterized protein</fullName>
    </submittedName>
</protein>
<dbReference type="Proteomes" id="UP001163321">
    <property type="component" value="Chromosome 3"/>
</dbReference>
<dbReference type="EMBL" id="CM047582">
    <property type="protein sequence ID" value="KAI9914299.1"/>
    <property type="molecule type" value="Genomic_DNA"/>
</dbReference>
<sequence length="286" mass="32074">MTTKSPLLDWVAKHESVVSVAQDLIDPESIVAKYGKDDSSIVARSAIQPGSILVTLKTGAFLNGSYWLNRSNIELQEHFDTLQLNGTMKTTLALLAELAQVGTKNLEICFDQQHRKRKRWLQVFEDGINLIMWCLGFPILDDDFVLKMHSNYVGPLAKKFPTIWPSEVSTLGKFQWAYSIVSSRLYRNTAFGVNDLSEPTLFPVIDMANHDTDNPAAHILKTGSGSFQVHDFFGSYAYLEVVVDLWDVEQLTALREVKKGEPVTISYGDLSNAQVLKTNLCTQLSR</sequence>